<gene>
    <name evidence="5" type="ORF">EDD66_112108</name>
</gene>
<dbReference type="Proteomes" id="UP000273083">
    <property type="component" value="Unassembled WGS sequence"/>
</dbReference>
<feature type="domain" description="ABC transporter" evidence="4">
    <location>
        <begin position="297"/>
        <end position="491"/>
    </location>
</feature>
<organism evidence="5 6">
    <name type="scientific">Mobilisporobacter senegalensis</name>
    <dbReference type="NCBI Taxonomy" id="1329262"/>
    <lineage>
        <taxon>Bacteria</taxon>
        <taxon>Bacillati</taxon>
        <taxon>Bacillota</taxon>
        <taxon>Clostridia</taxon>
        <taxon>Lachnospirales</taxon>
        <taxon>Lachnospiraceae</taxon>
        <taxon>Mobilisporobacter</taxon>
    </lineage>
</organism>
<dbReference type="NCBIfam" id="NF000355">
    <property type="entry name" value="ribo_prot_ABC_F"/>
    <property type="match status" value="1"/>
</dbReference>
<dbReference type="SMART" id="SM00382">
    <property type="entry name" value="AAA"/>
    <property type="match status" value="2"/>
</dbReference>
<evidence type="ECO:0000256" key="1">
    <source>
        <dbReference type="ARBA" id="ARBA00022741"/>
    </source>
</evidence>
<evidence type="ECO:0000256" key="3">
    <source>
        <dbReference type="SAM" id="MobiDB-lite"/>
    </source>
</evidence>
<keyword evidence="6" id="KW-1185">Reference proteome</keyword>
<evidence type="ECO:0000313" key="5">
    <source>
        <dbReference type="EMBL" id="ROR23977.1"/>
    </source>
</evidence>
<dbReference type="CDD" id="cd03221">
    <property type="entry name" value="ABCF_EF-3"/>
    <property type="match status" value="2"/>
</dbReference>
<dbReference type="InterPro" id="IPR027417">
    <property type="entry name" value="P-loop_NTPase"/>
</dbReference>
<dbReference type="PANTHER" id="PTHR42855">
    <property type="entry name" value="ABC TRANSPORTER ATP-BINDING SUBUNIT"/>
    <property type="match status" value="1"/>
</dbReference>
<proteinExistence type="predicted"/>
<dbReference type="GO" id="GO:0005524">
    <property type="term" value="F:ATP binding"/>
    <property type="evidence" value="ECO:0007669"/>
    <property type="project" value="UniProtKB-KW"/>
</dbReference>
<keyword evidence="1" id="KW-0547">Nucleotide-binding</keyword>
<dbReference type="OrthoDB" id="9801441at2"/>
<dbReference type="Pfam" id="PF00005">
    <property type="entry name" value="ABC_tran"/>
    <property type="match status" value="2"/>
</dbReference>
<dbReference type="EMBL" id="RJVG01000012">
    <property type="protein sequence ID" value="ROR23977.1"/>
    <property type="molecule type" value="Genomic_DNA"/>
</dbReference>
<comment type="caution">
    <text evidence="5">The sequence shown here is derived from an EMBL/GenBank/DDBJ whole genome shotgun (WGS) entry which is preliminary data.</text>
</comment>
<dbReference type="InterPro" id="IPR003439">
    <property type="entry name" value="ABC_transporter-like_ATP-bd"/>
</dbReference>
<dbReference type="PANTHER" id="PTHR42855:SF2">
    <property type="entry name" value="DRUG RESISTANCE ABC TRANSPORTER,ATP-BINDING PROTEIN"/>
    <property type="match status" value="1"/>
</dbReference>
<keyword evidence="2 5" id="KW-0067">ATP-binding</keyword>
<name>A0A3N1XGN7_9FIRM</name>
<dbReference type="InterPro" id="IPR051309">
    <property type="entry name" value="ABCF_ATPase"/>
</dbReference>
<feature type="domain" description="ABC transporter" evidence="4">
    <location>
        <begin position="5"/>
        <end position="196"/>
    </location>
</feature>
<reference evidence="5 6" key="1">
    <citation type="submission" date="2018-11" db="EMBL/GenBank/DDBJ databases">
        <title>Genomic Encyclopedia of Type Strains, Phase IV (KMG-IV): sequencing the most valuable type-strain genomes for metagenomic binning, comparative biology and taxonomic classification.</title>
        <authorList>
            <person name="Goeker M."/>
        </authorList>
    </citation>
    <scope>NUCLEOTIDE SEQUENCE [LARGE SCALE GENOMIC DNA]</scope>
    <source>
        <strain evidence="5 6">DSM 26537</strain>
    </source>
</reference>
<dbReference type="NCBIfam" id="NF000168">
    <property type="entry name" value="ABCF_Msr_all"/>
    <property type="match status" value="1"/>
</dbReference>
<dbReference type="SUPFAM" id="SSF52540">
    <property type="entry name" value="P-loop containing nucleoside triphosphate hydrolases"/>
    <property type="match status" value="2"/>
</dbReference>
<dbReference type="RefSeq" id="WP_123610589.1">
    <property type="nucleotide sequence ID" value="NZ_RJVG01000012.1"/>
</dbReference>
<dbReference type="PROSITE" id="PS50893">
    <property type="entry name" value="ABC_TRANSPORTER_2"/>
    <property type="match status" value="2"/>
</dbReference>
<sequence>MELLIKAKNIGVEYTGRDVLNIDELELYDYDRIGLVGANGAGKSTLLKVLLGNLILPECSITRFGRFTYIPQLDEIESKEVSDFALMGKLGITKQELKNMSGGEETRVKIAQALSDQVHGIFADEPTSHLDREGIDFLIGQLKYFSGALLIISHDRYFLDKVVDKIWELKDGKINEYWGNYSDYMYQKEEERKMQAVKYDRFVSERDRLEQAAAEKRKQASKIDQKAKSAARKNSTERGGRLAHQKTIGSKQKKLYGAAKSIEHKITALGDIKAPESISTIRFRQSKVLELHNPYPISGAEICKRFGDKILLENASFHIPLGAKVALTGGNGAGKTTLIQMILNREAGITISPKAKIGYFAQSGYKYNFNQEIMEFMIEDCDYNVSEIRSVLASMGFEQRDICKKLSVLSGGEIIKLLLAKMLLGKYNILFMDEPSNFLDLSSLEALETLMKGYAGTIVFITHDKRLLDNVADVVYEIKDKKLNVIKDSLS</sequence>
<dbReference type="GO" id="GO:0016887">
    <property type="term" value="F:ATP hydrolysis activity"/>
    <property type="evidence" value="ECO:0007669"/>
    <property type="project" value="InterPro"/>
</dbReference>
<protein>
    <submittedName>
        <fullName evidence="5">Macrolide transport system ATP-binding/permease protein</fullName>
    </submittedName>
</protein>
<feature type="region of interest" description="Disordered" evidence="3">
    <location>
        <begin position="216"/>
        <end position="244"/>
    </location>
</feature>
<dbReference type="Gene3D" id="3.40.50.300">
    <property type="entry name" value="P-loop containing nucleotide triphosphate hydrolases"/>
    <property type="match status" value="3"/>
</dbReference>
<evidence type="ECO:0000256" key="2">
    <source>
        <dbReference type="ARBA" id="ARBA00022840"/>
    </source>
</evidence>
<dbReference type="InterPro" id="IPR003593">
    <property type="entry name" value="AAA+_ATPase"/>
</dbReference>
<evidence type="ECO:0000313" key="6">
    <source>
        <dbReference type="Proteomes" id="UP000273083"/>
    </source>
</evidence>
<evidence type="ECO:0000259" key="4">
    <source>
        <dbReference type="PROSITE" id="PS50893"/>
    </source>
</evidence>
<feature type="compositionally biased region" description="Basic and acidic residues" evidence="3">
    <location>
        <begin position="216"/>
        <end position="227"/>
    </location>
</feature>
<dbReference type="AlphaFoldDB" id="A0A3N1XGN7"/>
<accession>A0A3N1XGN7</accession>